<proteinExistence type="predicted"/>
<protein>
    <submittedName>
        <fullName evidence="1">Uncharacterized protein</fullName>
    </submittedName>
</protein>
<comment type="caution">
    <text evidence="1">The sequence shown here is derived from an EMBL/GenBank/DDBJ whole genome shotgun (WGS) entry which is preliminary data.</text>
</comment>
<accession>A0A5C4LAY7</accession>
<dbReference type="InterPro" id="IPR011059">
    <property type="entry name" value="Metal-dep_hydrolase_composite"/>
</dbReference>
<dbReference type="EMBL" id="VDDA01000014">
    <property type="protein sequence ID" value="TNC10051.1"/>
    <property type="molecule type" value="Genomic_DNA"/>
</dbReference>
<sequence length="93" mass="10084">MLDRAALDEDGLAEVDPLDLLFARAAKRHVRELIVAGRTVVRDGIVLGIDLDAAHRALREACRAAMPGRAGLWRAMPGLEAAIAGYYRRLGCC</sequence>
<dbReference type="GO" id="GO:0016810">
    <property type="term" value="F:hydrolase activity, acting on carbon-nitrogen (but not peptide) bonds"/>
    <property type="evidence" value="ECO:0007669"/>
    <property type="project" value="InterPro"/>
</dbReference>
<dbReference type="OrthoDB" id="3204583at2"/>
<dbReference type="AlphaFoldDB" id="A0A5C4LAY7"/>
<reference evidence="1 2" key="1">
    <citation type="submission" date="2019-06" db="EMBL/GenBank/DDBJ databases">
        <title>Genome of Methylobacterium sp. 17Sr1-39.</title>
        <authorList>
            <person name="Seo T."/>
        </authorList>
    </citation>
    <scope>NUCLEOTIDE SEQUENCE [LARGE SCALE GENOMIC DNA]</scope>
    <source>
        <strain evidence="1 2">17Sr1-39</strain>
    </source>
</reference>
<evidence type="ECO:0000313" key="1">
    <source>
        <dbReference type="EMBL" id="TNC10051.1"/>
    </source>
</evidence>
<dbReference type="RefSeq" id="WP_139038365.1">
    <property type="nucleotide sequence ID" value="NZ_VDDA01000014.1"/>
</dbReference>
<keyword evidence="2" id="KW-1185">Reference proteome</keyword>
<name>A0A5C4LAY7_9HYPH</name>
<dbReference type="Proteomes" id="UP000305267">
    <property type="component" value="Unassembled WGS sequence"/>
</dbReference>
<organism evidence="1 2">
    <name type="scientific">Methylobacterium terricola</name>
    <dbReference type="NCBI Taxonomy" id="2583531"/>
    <lineage>
        <taxon>Bacteria</taxon>
        <taxon>Pseudomonadati</taxon>
        <taxon>Pseudomonadota</taxon>
        <taxon>Alphaproteobacteria</taxon>
        <taxon>Hyphomicrobiales</taxon>
        <taxon>Methylobacteriaceae</taxon>
        <taxon>Methylobacterium</taxon>
    </lineage>
</organism>
<evidence type="ECO:0000313" key="2">
    <source>
        <dbReference type="Proteomes" id="UP000305267"/>
    </source>
</evidence>
<gene>
    <name evidence="1" type="ORF">FF100_24375</name>
</gene>
<dbReference type="SUPFAM" id="SSF51338">
    <property type="entry name" value="Composite domain of metallo-dependent hydrolases"/>
    <property type="match status" value="1"/>
</dbReference>
<dbReference type="Gene3D" id="2.30.40.10">
    <property type="entry name" value="Urease, subunit C, domain 1"/>
    <property type="match status" value="1"/>
</dbReference>